<organism evidence="1 2">
    <name type="scientific">Pandoraea faecigallinarum</name>
    <dbReference type="NCBI Taxonomy" id="656179"/>
    <lineage>
        <taxon>Bacteria</taxon>
        <taxon>Pseudomonadati</taxon>
        <taxon>Pseudomonadota</taxon>
        <taxon>Betaproteobacteria</taxon>
        <taxon>Burkholderiales</taxon>
        <taxon>Burkholderiaceae</taxon>
        <taxon>Pandoraea</taxon>
    </lineage>
</organism>
<dbReference type="InterPro" id="IPR025292">
    <property type="entry name" value="T3SS_LEE_assoc"/>
</dbReference>
<dbReference type="STRING" id="656179.AB870_15665"/>
<dbReference type="Proteomes" id="UP000035651">
    <property type="component" value="Chromosome"/>
</dbReference>
<evidence type="ECO:0000313" key="2">
    <source>
        <dbReference type="Proteomes" id="UP000035651"/>
    </source>
</evidence>
<evidence type="ECO:0000313" key="1">
    <source>
        <dbReference type="EMBL" id="ANI21645.1"/>
    </source>
</evidence>
<dbReference type="Pfam" id="PF13327">
    <property type="entry name" value="T3SS_LEE_assoc"/>
    <property type="match status" value="1"/>
</dbReference>
<name>A0A173GZM4_9BURK</name>
<keyword evidence="2" id="KW-1185">Reference proteome</keyword>
<dbReference type="KEGG" id="pfg:AB870_15665"/>
<reference evidence="1" key="1">
    <citation type="submission" date="2016-06" db="EMBL/GenBank/DDBJ databases">
        <title>Complete Genome Sequence of Pandoraea faecigallinarum DSM-23572.</title>
        <authorList>
            <person name="Yong D."/>
            <person name="Ee R."/>
            <person name="Lim Y.-L."/>
            <person name="Yin W.-F."/>
            <person name="Chan K.-G."/>
        </authorList>
    </citation>
    <scope>NUCLEOTIDE SEQUENCE</scope>
    <source>
        <strain evidence="1">DSM 23572</strain>
    </source>
</reference>
<dbReference type="AlphaFoldDB" id="A0A173GZM4"/>
<sequence>MGDALLASLIWRPGRHMDDGWWDAFGLAAWRASYRKHPACRASVDRLLIERRGWPDATRPGDCAPAMSDAAHAMLRSVANLRRMAIAYGLRSFGCPDYLLLGNYRRALSPWLDAWQCDRLLLTRQDWPEIRALSPDAIVSAALAHTGECLDAAQPTGSVSDDGVATVRVAARLLLPPPPRTSSTLMDSPVADDIWPRLAALERMLCMSSTTH</sequence>
<dbReference type="OrthoDB" id="5863139at2"/>
<proteinExistence type="predicted"/>
<dbReference type="EMBL" id="CP011807">
    <property type="protein sequence ID" value="ANI21645.1"/>
    <property type="molecule type" value="Genomic_DNA"/>
</dbReference>
<gene>
    <name evidence="1" type="ORF">AB870_15665</name>
</gene>
<evidence type="ECO:0008006" key="3">
    <source>
        <dbReference type="Google" id="ProtNLM"/>
    </source>
</evidence>
<protein>
    <recommendedName>
        <fullName evidence="3">Type III secretion protein</fullName>
    </recommendedName>
</protein>
<accession>A0A173GZM4</accession>